<feature type="non-terminal residue" evidence="2">
    <location>
        <position position="83"/>
    </location>
</feature>
<feature type="non-terminal residue" evidence="2">
    <location>
        <position position="1"/>
    </location>
</feature>
<dbReference type="PANTHER" id="PTHR47899:SF1">
    <property type="entry name" value="COILED-COIL DOMAIN-CONTAINING PROTEIN 171"/>
    <property type="match status" value="1"/>
</dbReference>
<dbReference type="InterPro" id="IPR038820">
    <property type="entry name" value="CCDC171"/>
</dbReference>
<evidence type="ECO:0000313" key="2">
    <source>
        <dbReference type="EMBL" id="NWR24768.1"/>
    </source>
</evidence>
<sequence>NQSEMDPVEHLRQKVQKLEKKNLELNNQHNQEVSRCEKEVMNLRLELEKREVLRQGLKSEMSLARKMSEIQLCSTEEEICDVK</sequence>
<dbReference type="Proteomes" id="UP000580681">
    <property type="component" value="Unassembled WGS sequence"/>
</dbReference>
<comment type="caution">
    <text evidence="2">The sequence shown here is derived from an EMBL/GenBank/DDBJ whole genome shotgun (WGS) entry which is preliminary data.</text>
</comment>
<feature type="coiled-coil region" evidence="1">
    <location>
        <begin position="8"/>
        <end position="46"/>
    </location>
</feature>
<keyword evidence="1" id="KW-0175">Coiled coil</keyword>
<dbReference type="PANTHER" id="PTHR47899">
    <property type="entry name" value="COILED-COIL DOMAIN-CONTAINING PROTEIN 171"/>
    <property type="match status" value="1"/>
</dbReference>
<proteinExistence type="predicted"/>
<dbReference type="AlphaFoldDB" id="A0A7K4VT62"/>
<protein>
    <submittedName>
        <fullName evidence="2">CC171 protein</fullName>
    </submittedName>
</protein>
<name>A0A7K4VT62_9EMBE</name>
<gene>
    <name evidence="2" type="primary">Ccdc171_1</name>
    <name evidence="2" type="ORF">EMBFUC_R08033</name>
</gene>
<accession>A0A7K4VT62</accession>
<evidence type="ECO:0000313" key="3">
    <source>
        <dbReference type="Proteomes" id="UP000580681"/>
    </source>
</evidence>
<keyword evidence="3" id="KW-1185">Reference proteome</keyword>
<reference evidence="2 3" key="1">
    <citation type="submission" date="2019-09" db="EMBL/GenBank/DDBJ databases">
        <title>Bird 10,000 Genomes (B10K) Project - Family phase.</title>
        <authorList>
            <person name="Zhang G."/>
        </authorList>
    </citation>
    <scope>NUCLEOTIDE SEQUENCE [LARGE SCALE GENOMIC DNA]</scope>
    <source>
        <strain evidence="2">B10K-DU-015-11</strain>
        <tissue evidence="2">Mixed tissue sample</tissue>
    </source>
</reference>
<evidence type="ECO:0000256" key="1">
    <source>
        <dbReference type="SAM" id="Coils"/>
    </source>
</evidence>
<organism evidence="2 3">
    <name type="scientific">Emberiza fucata</name>
    <dbReference type="NCBI Taxonomy" id="337179"/>
    <lineage>
        <taxon>Eukaryota</taxon>
        <taxon>Metazoa</taxon>
        <taxon>Chordata</taxon>
        <taxon>Craniata</taxon>
        <taxon>Vertebrata</taxon>
        <taxon>Euteleostomi</taxon>
        <taxon>Archelosauria</taxon>
        <taxon>Archosauria</taxon>
        <taxon>Dinosauria</taxon>
        <taxon>Saurischia</taxon>
        <taxon>Theropoda</taxon>
        <taxon>Coelurosauria</taxon>
        <taxon>Aves</taxon>
        <taxon>Neognathae</taxon>
        <taxon>Neoaves</taxon>
        <taxon>Telluraves</taxon>
        <taxon>Australaves</taxon>
        <taxon>Passeriformes</taxon>
        <taxon>Passeroidea</taxon>
        <taxon>Fringillidae</taxon>
        <taxon>Emberizinae</taxon>
        <taxon>Emberizini</taxon>
        <taxon>Emberiza</taxon>
    </lineage>
</organism>
<dbReference type="EMBL" id="VYZJ01002181">
    <property type="protein sequence ID" value="NWR24768.1"/>
    <property type="molecule type" value="Genomic_DNA"/>
</dbReference>